<feature type="region of interest" description="Disordered" evidence="1">
    <location>
        <begin position="86"/>
        <end position="105"/>
    </location>
</feature>
<protein>
    <submittedName>
        <fullName evidence="2">Uncharacterized protein</fullName>
    </submittedName>
</protein>
<feature type="compositionally biased region" description="Polar residues" evidence="1">
    <location>
        <begin position="1"/>
        <end position="14"/>
    </location>
</feature>
<feature type="region of interest" description="Disordered" evidence="1">
    <location>
        <begin position="1"/>
        <end position="26"/>
    </location>
</feature>
<accession>A0A7R8ZQN1</accession>
<reference evidence="2" key="1">
    <citation type="submission" date="2020-11" db="EMBL/GenBank/DDBJ databases">
        <authorList>
            <person name="Tran Van P."/>
        </authorList>
    </citation>
    <scope>NUCLEOTIDE SEQUENCE</scope>
</reference>
<dbReference type="EMBL" id="OB662835">
    <property type="protein sequence ID" value="CAD7230627.1"/>
    <property type="molecule type" value="Genomic_DNA"/>
</dbReference>
<evidence type="ECO:0000313" key="2">
    <source>
        <dbReference type="EMBL" id="CAD7230627.1"/>
    </source>
</evidence>
<proteinExistence type="predicted"/>
<evidence type="ECO:0000256" key="1">
    <source>
        <dbReference type="SAM" id="MobiDB-lite"/>
    </source>
</evidence>
<organism evidence="2">
    <name type="scientific">Cyprideis torosa</name>
    <dbReference type="NCBI Taxonomy" id="163714"/>
    <lineage>
        <taxon>Eukaryota</taxon>
        <taxon>Metazoa</taxon>
        <taxon>Ecdysozoa</taxon>
        <taxon>Arthropoda</taxon>
        <taxon>Crustacea</taxon>
        <taxon>Oligostraca</taxon>
        <taxon>Ostracoda</taxon>
        <taxon>Podocopa</taxon>
        <taxon>Podocopida</taxon>
        <taxon>Cytherocopina</taxon>
        <taxon>Cytheroidea</taxon>
        <taxon>Cytherideidae</taxon>
        <taxon>Cyprideis</taxon>
    </lineage>
</organism>
<name>A0A7R8ZQN1_9CRUS</name>
<feature type="compositionally biased region" description="Polar residues" evidence="1">
    <location>
        <begin position="88"/>
        <end position="105"/>
    </location>
</feature>
<sequence>MITVQQPVSTAFSTETEKSFGAASEGQDSKILTSKAHRISDLAVFTLAEHSRRWLQAESACQISKALIKRGAADRWTSVEDEIFPENDFQQGGQTQSELSNGGSRTCPDSNFLHLDKSVEMEGVIQARDLECRRVYIPTLCNLSREMN</sequence>
<dbReference type="AlphaFoldDB" id="A0A7R8ZQN1"/>
<gene>
    <name evidence="2" type="ORF">CTOB1V02_LOCUS8485</name>
</gene>